<organism evidence="1 2">
    <name type="scientific">Clostridium tertium</name>
    <dbReference type="NCBI Taxonomy" id="1559"/>
    <lineage>
        <taxon>Bacteria</taxon>
        <taxon>Bacillati</taxon>
        <taxon>Bacillota</taxon>
        <taxon>Clostridia</taxon>
        <taxon>Eubacteriales</taxon>
        <taxon>Clostridiaceae</taxon>
        <taxon>Clostridium</taxon>
    </lineage>
</organism>
<protein>
    <submittedName>
        <fullName evidence="1">PqqD family protein</fullName>
    </submittedName>
</protein>
<gene>
    <name evidence="1" type="ORF">NE398_06845</name>
</gene>
<dbReference type="EMBL" id="JAMRYU010000006">
    <property type="protein sequence ID" value="MDC4239880.1"/>
    <property type="molecule type" value="Genomic_DNA"/>
</dbReference>
<dbReference type="Proteomes" id="UP001141183">
    <property type="component" value="Unassembled WGS sequence"/>
</dbReference>
<name>A0A9X3XIB1_9CLOT</name>
<dbReference type="Pfam" id="PF05402">
    <property type="entry name" value="PqqD"/>
    <property type="match status" value="1"/>
</dbReference>
<dbReference type="RefSeq" id="WP_111927762.1">
    <property type="nucleotide sequence ID" value="NZ_CAXSLY010000005.1"/>
</dbReference>
<dbReference type="AlphaFoldDB" id="A0A9X3XIB1"/>
<dbReference type="Gene3D" id="1.10.10.1150">
    <property type="entry name" value="Coenzyme PQQ synthesis protein D (PqqD)"/>
    <property type="match status" value="1"/>
</dbReference>
<evidence type="ECO:0000313" key="2">
    <source>
        <dbReference type="Proteomes" id="UP001141183"/>
    </source>
</evidence>
<accession>A0A9X3XIB1</accession>
<reference evidence="1" key="1">
    <citation type="submission" date="2022-05" db="EMBL/GenBank/DDBJ databases">
        <title>Draft genome sequence of Clostridium tertium strain CP3 isolated from Peru.</title>
        <authorList>
            <person name="Hurtado R."/>
            <person name="Lima L."/>
            <person name="Sousa T."/>
            <person name="Jaiswal A.K."/>
            <person name="Tiwari S."/>
            <person name="Maturrano L."/>
            <person name="Brenig B."/>
            <person name="Azevedo V."/>
        </authorList>
    </citation>
    <scope>NUCLEOTIDE SEQUENCE</scope>
    <source>
        <strain evidence="1">CP3</strain>
    </source>
</reference>
<evidence type="ECO:0000313" key="1">
    <source>
        <dbReference type="EMBL" id="MDC4239880.1"/>
    </source>
</evidence>
<proteinExistence type="predicted"/>
<keyword evidence="2" id="KW-1185">Reference proteome</keyword>
<comment type="caution">
    <text evidence="1">The sequence shown here is derived from an EMBL/GenBank/DDBJ whole genome shotgun (WGS) entry which is preliminary data.</text>
</comment>
<dbReference type="InterPro" id="IPR041881">
    <property type="entry name" value="PqqD_sf"/>
</dbReference>
<sequence length="116" mass="14098">MFNNSKKQENFLLYIPVKKHKAFEEKNNRVYLIFDHDKLIEKIARKLFKKPAITDIELDELGSEVWRLIDGDKNILQIVEKMREKFGEKCEPVNERLILFIRYLNKRNWINFKKSI</sequence>
<dbReference type="InterPro" id="IPR008792">
    <property type="entry name" value="PQQD"/>
</dbReference>